<dbReference type="AlphaFoldDB" id="A0A5J4T8N5"/>
<dbReference type="EMBL" id="SNRW01037314">
    <property type="protein sequence ID" value="KAA6353860.1"/>
    <property type="molecule type" value="Genomic_DNA"/>
</dbReference>
<proteinExistence type="predicted"/>
<organism evidence="2 3">
    <name type="scientific">Streblomastix strix</name>
    <dbReference type="NCBI Taxonomy" id="222440"/>
    <lineage>
        <taxon>Eukaryota</taxon>
        <taxon>Metamonada</taxon>
        <taxon>Preaxostyla</taxon>
        <taxon>Oxymonadida</taxon>
        <taxon>Streblomastigidae</taxon>
        <taxon>Streblomastix</taxon>
    </lineage>
</organism>
<dbReference type="Proteomes" id="UP000324800">
    <property type="component" value="Unassembled WGS sequence"/>
</dbReference>
<name>A0A5J4T8N5_9EUKA</name>
<sequence>GRPVNQLISLHVVALEDRDKLKSNEQQQQLLQMQQSDTKQGLISVQNQVVSSLDTKGGNQQTSDKVGNKEGQQSNISQLTGLPLNDALSVLSNIAPHMKAHIKDREIDKQQSVSQVDQLKQCFEGSTQKELMCYPPPSIYHSSIPNEQPFSTLNPNFPSDSSQNSFSYTSISSNVTITGSSGIMKQRKFFQPSLPIPHHNILNPPSLLYVPKDGVTLLREIHLGLAQKAHHYLIMILEQYKEQMHI</sequence>
<evidence type="ECO:0000313" key="2">
    <source>
        <dbReference type="EMBL" id="KAA6353860.1"/>
    </source>
</evidence>
<protein>
    <submittedName>
        <fullName evidence="2">Uncharacterized protein</fullName>
    </submittedName>
</protein>
<feature type="non-terminal residue" evidence="2">
    <location>
        <position position="1"/>
    </location>
</feature>
<evidence type="ECO:0000256" key="1">
    <source>
        <dbReference type="SAM" id="MobiDB-lite"/>
    </source>
</evidence>
<gene>
    <name evidence="2" type="ORF">EZS28_050613</name>
</gene>
<evidence type="ECO:0000313" key="3">
    <source>
        <dbReference type="Proteomes" id="UP000324800"/>
    </source>
</evidence>
<comment type="caution">
    <text evidence="2">The sequence shown here is derived from an EMBL/GenBank/DDBJ whole genome shotgun (WGS) entry which is preliminary data.</text>
</comment>
<feature type="region of interest" description="Disordered" evidence="1">
    <location>
        <begin position="54"/>
        <end position="73"/>
    </location>
</feature>
<reference evidence="2 3" key="1">
    <citation type="submission" date="2019-03" db="EMBL/GenBank/DDBJ databases">
        <title>Single cell metagenomics reveals metabolic interactions within the superorganism composed of flagellate Streblomastix strix and complex community of Bacteroidetes bacteria on its surface.</title>
        <authorList>
            <person name="Treitli S.C."/>
            <person name="Kolisko M."/>
            <person name="Husnik F."/>
            <person name="Keeling P."/>
            <person name="Hampl V."/>
        </authorList>
    </citation>
    <scope>NUCLEOTIDE SEQUENCE [LARGE SCALE GENOMIC DNA]</scope>
    <source>
        <strain evidence="2">ST1C</strain>
    </source>
</reference>
<accession>A0A5J4T8N5</accession>